<keyword evidence="3" id="KW-1185">Reference proteome</keyword>
<dbReference type="InterPro" id="IPR050508">
    <property type="entry name" value="Methyltransf_Superfamily"/>
</dbReference>
<dbReference type="GO" id="GO:0032259">
    <property type="term" value="P:methylation"/>
    <property type="evidence" value="ECO:0007669"/>
    <property type="project" value="UniProtKB-KW"/>
</dbReference>
<evidence type="ECO:0000259" key="1">
    <source>
        <dbReference type="Pfam" id="PF13649"/>
    </source>
</evidence>
<gene>
    <name evidence="2" type="ORF">O0S08_14970</name>
</gene>
<sequence length="227" mass="24281">MTGTDDGGQAEIEATYDAVAQHYAAEFADDLTEKILDRALLSAFAEMVGRAAKVADLGCGPGFEARFLAELGLAVTGVDLSSAMIAEAQRRHPSVEGLDVDFIKGSMLGLPFGDASLAGAIAIYSVIHLEPAARARAYAEMARVVRPGGTLLLSVHTSAVGFPAGSTRRLEDWWGQRVGLDGHFIAAEEVIDGLERVGFSIMARLERGPSTSREFASQRIYLLARRR</sequence>
<organism evidence="2 3">
    <name type="scientific">Nannocystis punicea</name>
    <dbReference type="NCBI Taxonomy" id="2995304"/>
    <lineage>
        <taxon>Bacteria</taxon>
        <taxon>Pseudomonadati</taxon>
        <taxon>Myxococcota</taxon>
        <taxon>Polyangia</taxon>
        <taxon>Nannocystales</taxon>
        <taxon>Nannocystaceae</taxon>
        <taxon>Nannocystis</taxon>
    </lineage>
</organism>
<proteinExistence type="predicted"/>
<dbReference type="RefSeq" id="WP_269039818.1">
    <property type="nucleotide sequence ID" value="NZ_CP114040.1"/>
</dbReference>
<evidence type="ECO:0000313" key="3">
    <source>
        <dbReference type="Proteomes" id="UP001164459"/>
    </source>
</evidence>
<feature type="domain" description="Methyltransferase" evidence="1">
    <location>
        <begin position="54"/>
        <end position="149"/>
    </location>
</feature>
<evidence type="ECO:0000313" key="2">
    <source>
        <dbReference type="EMBL" id="WAS97447.1"/>
    </source>
</evidence>
<dbReference type="EMBL" id="CP114040">
    <property type="protein sequence ID" value="WAS97447.1"/>
    <property type="molecule type" value="Genomic_DNA"/>
</dbReference>
<reference evidence="2" key="1">
    <citation type="submission" date="2022-11" db="EMBL/GenBank/DDBJ databases">
        <title>Minimal conservation of predation-associated metabolite biosynthetic gene clusters underscores biosynthetic potential of Myxococcota including descriptions for ten novel species: Archangium lansinium sp. nov., Myxococcus landrumus sp. nov., Nannocystis bai.</title>
        <authorList>
            <person name="Ahearne A."/>
            <person name="Stevens C."/>
            <person name="Dowd S."/>
        </authorList>
    </citation>
    <scope>NUCLEOTIDE SEQUENCE</scope>
    <source>
        <strain evidence="2">Fl3</strain>
    </source>
</reference>
<keyword evidence="2" id="KW-0808">Transferase</keyword>
<protein>
    <submittedName>
        <fullName evidence="2">Methyltransferase domain-containing protein</fullName>
    </submittedName>
</protein>
<dbReference type="Proteomes" id="UP001164459">
    <property type="component" value="Chromosome"/>
</dbReference>
<dbReference type="PANTHER" id="PTHR42912:SF80">
    <property type="entry name" value="METHYLTRANSFERASE DOMAIN-CONTAINING PROTEIN"/>
    <property type="match status" value="1"/>
</dbReference>
<dbReference type="Pfam" id="PF13649">
    <property type="entry name" value="Methyltransf_25"/>
    <property type="match status" value="1"/>
</dbReference>
<dbReference type="CDD" id="cd02440">
    <property type="entry name" value="AdoMet_MTases"/>
    <property type="match status" value="1"/>
</dbReference>
<dbReference type="GO" id="GO:0008168">
    <property type="term" value="F:methyltransferase activity"/>
    <property type="evidence" value="ECO:0007669"/>
    <property type="project" value="UniProtKB-KW"/>
</dbReference>
<dbReference type="Gene3D" id="3.40.50.150">
    <property type="entry name" value="Vaccinia Virus protein VP39"/>
    <property type="match status" value="1"/>
</dbReference>
<dbReference type="SUPFAM" id="SSF53335">
    <property type="entry name" value="S-adenosyl-L-methionine-dependent methyltransferases"/>
    <property type="match status" value="1"/>
</dbReference>
<accession>A0ABY7HDU5</accession>
<name>A0ABY7HDU5_9BACT</name>
<keyword evidence="2" id="KW-0489">Methyltransferase</keyword>
<dbReference type="InterPro" id="IPR041698">
    <property type="entry name" value="Methyltransf_25"/>
</dbReference>
<dbReference type="PANTHER" id="PTHR42912">
    <property type="entry name" value="METHYLTRANSFERASE"/>
    <property type="match status" value="1"/>
</dbReference>
<dbReference type="InterPro" id="IPR029063">
    <property type="entry name" value="SAM-dependent_MTases_sf"/>
</dbReference>